<dbReference type="Proteomes" id="UP001596263">
    <property type="component" value="Unassembled WGS sequence"/>
</dbReference>
<proteinExistence type="predicted"/>
<dbReference type="EMBL" id="JBHSKM010000040">
    <property type="protein sequence ID" value="MFC5219210.1"/>
    <property type="molecule type" value="Genomic_DNA"/>
</dbReference>
<protein>
    <submittedName>
        <fullName evidence="2">Uncharacterized protein</fullName>
    </submittedName>
</protein>
<evidence type="ECO:0000313" key="2">
    <source>
        <dbReference type="EMBL" id="MFC5219210.1"/>
    </source>
</evidence>
<feature type="region of interest" description="Disordered" evidence="1">
    <location>
        <begin position="91"/>
        <end position="112"/>
    </location>
</feature>
<accession>A0ABW0CTF2</accession>
<evidence type="ECO:0000313" key="3">
    <source>
        <dbReference type="Proteomes" id="UP001596263"/>
    </source>
</evidence>
<sequence>MNTFANQPLAHAAGGDTPPIFTGANIRPVAVYAAALSGDRSLTMAGWLRIDFDAFESKAVTAAWAEFREQLYADPTLNIRRGDTLRARKLAAGQGRPLSHSARRGPNRAEQSRYRQVLRRGLATVADLPDTTVGTAHGPHTTGRAAASALIERLSARHTADGTSALAVIRMNTAAVWYDLAAAPAPAPPESLPCAADATDGLLEAAEFVAYCAYQHHARPHNRRFLADWFAELHPGAEGPLPL</sequence>
<evidence type="ECO:0000256" key="1">
    <source>
        <dbReference type="SAM" id="MobiDB-lite"/>
    </source>
</evidence>
<gene>
    <name evidence="2" type="ORF">ACFPQ9_35755</name>
</gene>
<keyword evidence="3" id="KW-1185">Reference proteome</keyword>
<name>A0ABW0CTF2_STRCD</name>
<organism evidence="2 3">
    <name type="scientific">Streptomyces coerulescens</name>
    <dbReference type="NCBI Taxonomy" id="29304"/>
    <lineage>
        <taxon>Bacteria</taxon>
        <taxon>Bacillati</taxon>
        <taxon>Actinomycetota</taxon>
        <taxon>Actinomycetes</taxon>
        <taxon>Kitasatosporales</taxon>
        <taxon>Streptomycetaceae</taxon>
        <taxon>Streptomyces</taxon>
    </lineage>
</organism>
<reference evidence="3" key="1">
    <citation type="journal article" date="2019" name="Int. J. Syst. Evol. Microbiol.">
        <title>The Global Catalogue of Microorganisms (GCM) 10K type strain sequencing project: providing services to taxonomists for standard genome sequencing and annotation.</title>
        <authorList>
            <consortium name="The Broad Institute Genomics Platform"/>
            <consortium name="The Broad Institute Genome Sequencing Center for Infectious Disease"/>
            <person name="Wu L."/>
            <person name="Ma J."/>
        </authorList>
    </citation>
    <scope>NUCLEOTIDE SEQUENCE [LARGE SCALE GENOMIC DNA]</scope>
    <source>
        <strain evidence="3">KCTC 42586</strain>
    </source>
</reference>
<comment type="caution">
    <text evidence="2">The sequence shown here is derived from an EMBL/GenBank/DDBJ whole genome shotgun (WGS) entry which is preliminary data.</text>
</comment>
<dbReference type="RefSeq" id="WP_380862760.1">
    <property type="nucleotide sequence ID" value="NZ_JBHSKM010000040.1"/>
</dbReference>